<feature type="region of interest" description="Disordered" evidence="1">
    <location>
        <begin position="171"/>
        <end position="225"/>
    </location>
</feature>
<gene>
    <name evidence="2" type="ORF">PXEA_LOCUS28058</name>
</gene>
<feature type="region of interest" description="Disordered" evidence="1">
    <location>
        <begin position="237"/>
        <end position="275"/>
    </location>
</feature>
<proteinExistence type="predicted"/>
<reference evidence="2" key="1">
    <citation type="submission" date="2018-11" db="EMBL/GenBank/DDBJ databases">
        <authorList>
            <consortium name="Pathogen Informatics"/>
        </authorList>
    </citation>
    <scope>NUCLEOTIDE SEQUENCE</scope>
</reference>
<evidence type="ECO:0000256" key="1">
    <source>
        <dbReference type="SAM" id="MobiDB-lite"/>
    </source>
</evidence>
<name>A0A3S5AXF3_9PLAT</name>
<feature type="compositionally biased region" description="Polar residues" evidence="1">
    <location>
        <begin position="251"/>
        <end position="275"/>
    </location>
</feature>
<evidence type="ECO:0000313" key="3">
    <source>
        <dbReference type="Proteomes" id="UP000784294"/>
    </source>
</evidence>
<protein>
    <submittedName>
        <fullName evidence="2">Uncharacterized protein</fullName>
    </submittedName>
</protein>
<organism evidence="2 3">
    <name type="scientific">Protopolystoma xenopodis</name>
    <dbReference type="NCBI Taxonomy" id="117903"/>
    <lineage>
        <taxon>Eukaryota</taxon>
        <taxon>Metazoa</taxon>
        <taxon>Spiralia</taxon>
        <taxon>Lophotrochozoa</taxon>
        <taxon>Platyhelminthes</taxon>
        <taxon>Monogenea</taxon>
        <taxon>Polyopisthocotylea</taxon>
        <taxon>Polystomatidea</taxon>
        <taxon>Polystomatidae</taxon>
        <taxon>Protopolystoma</taxon>
    </lineage>
</organism>
<dbReference type="Proteomes" id="UP000784294">
    <property type="component" value="Unassembled WGS sequence"/>
</dbReference>
<accession>A0A3S5AXF3</accession>
<keyword evidence="3" id="KW-1185">Reference proteome</keyword>
<comment type="caution">
    <text evidence="2">The sequence shown here is derived from an EMBL/GenBank/DDBJ whole genome shotgun (WGS) entry which is preliminary data.</text>
</comment>
<dbReference type="EMBL" id="CAAALY010248039">
    <property type="protein sequence ID" value="VEL34618.1"/>
    <property type="molecule type" value="Genomic_DNA"/>
</dbReference>
<feature type="compositionally biased region" description="Polar residues" evidence="1">
    <location>
        <begin position="205"/>
        <end position="225"/>
    </location>
</feature>
<evidence type="ECO:0000313" key="2">
    <source>
        <dbReference type="EMBL" id="VEL34618.1"/>
    </source>
</evidence>
<dbReference type="AlphaFoldDB" id="A0A3S5AXF3"/>
<sequence length="418" mass="45306">MPTTMPAKRLGMYHVHGLTLEMIMQTMDSRLVPHVLVGLLIPDSLHDLTGVHVADVYHAFRLHCSTFVMLEYIYIICYDAFGSGSLGESSHLETDFAANTYIQASLPPEPVAAAVSTSSTSEVSCFNNPLLVFGQFSASDPLGPSMAKDFGLLMANHRTLPSSSGMSAMLLTPNCRIPSGMPTTNPPTTPTSCIDNHQPDPVVTRSMSSANKRNQTSTGISGNQVASATRHRLNGLYNQQQSQRQQRKDPSSLSELTRSRQVPLNRSDDSNSGAFPNNYSQGYSLHAGDLLFASSSQVVAPLNQQASSCATQSLSQPSALGLIARNLGSQLRSHLTSGPALFPQHQGEPIPDQLLRDWIHHSALRLRQRIVFHLKQSSLVTSCHSAVQADGNSCQIMSNLAYDQPHLLNSGTSDILME</sequence>